<dbReference type="FunFam" id="3.30.230.40:FF:000003">
    <property type="entry name" value="Imidazoleglycerol-phosphate dehydratase HisB"/>
    <property type="match status" value="1"/>
</dbReference>
<dbReference type="EMBL" id="CABFUZ020000087">
    <property type="protein sequence ID" value="VVM05425.1"/>
    <property type="molecule type" value="Genomic_DNA"/>
</dbReference>
<comment type="catalytic activity">
    <reaction evidence="6">
        <text>D-erythro-1-(imidazol-4-yl)glycerol 3-phosphate = 3-(imidazol-4-yl)-2-oxopropyl phosphate + H2O</text>
        <dbReference type="Rhea" id="RHEA:11040"/>
        <dbReference type="ChEBI" id="CHEBI:15377"/>
        <dbReference type="ChEBI" id="CHEBI:57766"/>
        <dbReference type="ChEBI" id="CHEBI:58278"/>
        <dbReference type="EC" id="4.2.1.19"/>
    </reaction>
</comment>
<keyword evidence="6" id="KW-0963">Cytoplasm</keyword>
<name>A0A5E6MHD8_9BACT</name>
<protein>
    <recommendedName>
        <fullName evidence="2 6">Imidazoleglycerol-phosphate dehydratase</fullName>
        <shortName evidence="6">IGPD</shortName>
        <ecNumber evidence="6">4.2.1.19</ecNumber>
    </recommendedName>
</protein>
<keyword evidence="4 6" id="KW-0368">Histidine biosynthesis</keyword>
<reference evidence="7" key="1">
    <citation type="submission" date="2019-09" db="EMBL/GenBank/DDBJ databases">
        <authorList>
            <person name="Cremers G."/>
        </authorList>
    </citation>
    <scope>NUCLEOTIDE SEQUENCE [LARGE SCALE GENOMIC DNA]</scope>
    <source>
        <strain evidence="7">3B</strain>
    </source>
</reference>
<evidence type="ECO:0000313" key="8">
    <source>
        <dbReference type="Proteomes" id="UP000381693"/>
    </source>
</evidence>
<comment type="caution">
    <text evidence="7">The sequence shown here is derived from an EMBL/GenBank/DDBJ whole genome shotgun (WGS) entry which is preliminary data.</text>
</comment>
<dbReference type="CDD" id="cd07914">
    <property type="entry name" value="IGPD"/>
    <property type="match status" value="1"/>
</dbReference>
<gene>
    <name evidence="6 7" type="primary">hisB</name>
    <name evidence="7" type="ORF">MAMC_00568</name>
</gene>
<dbReference type="PANTHER" id="PTHR23133:SF2">
    <property type="entry name" value="IMIDAZOLEGLYCEROL-PHOSPHATE DEHYDRATASE"/>
    <property type="match status" value="1"/>
</dbReference>
<dbReference type="Gene3D" id="3.30.230.40">
    <property type="entry name" value="Imidazole glycerol phosphate dehydratase, domain 1"/>
    <property type="match status" value="2"/>
</dbReference>
<comment type="subcellular location">
    <subcellularLocation>
        <location evidence="6">Cytoplasm</location>
    </subcellularLocation>
</comment>
<dbReference type="GO" id="GO:0000105">
    <property type="term" value="P:L-histidine biosynthetic process"/>
    <property type="evidence" value="ECO:0007669"/>
    <property type="project" value="UniProtKB-UniRule"/>
</dbReference>
<comment type="similarity">
    <text evidence="6">Belongs to the imidazoleglycerol-phosphate dehydratase family.</text>
</comment>
<dbReference type="RefSeq" id="WP_142524663.1">
    <property type="nucleotide sequence ID" value="NZ_CABFUZ020000087.1"/>
</dbReference>
<accession>A0A5E6MHD8</accession>
<evidence type="ECO:0000313" key="7">
    <source>
        <dbReference type="EMBL" id="VVM05425.1"/>
    </source>
</evidence>
<dbReference type="InterPro" id="IPR038494">
    <property type="entry name" value="IGPD_sf"/>
</dbReference>
<dbReference type="NCBIfam" id="NF002114">
    <property type="entry name" value="PRK00951.2-4"/>
    <property type="match status" value="1"/>
</dbReference>
<evidence type="ECO:0000256" key="1">
    <source>
        <dbReference type="ARBA" id="ARBA00005047"/>
    </source>
</evidence>
<dbReference type="InterPro" id="IPR000807">
    <property type="entry name" value="ImidazoleglycerolP_deHydtase"/>
</dbReference>
<dbReference type="UniPathway" id="UPA00031">
    <property type="reaction ID" value="UER00011"/>
</dbReference>
<proteinExistence type="inferred from homology"/>
<comment type="pathway">
    <text evidence="1 6">Amino-acid biosynthesis; L-histidine biosynthesis; L-histidine from 5-phospho-alpha-D-ribose 1-diphosphate: step 6/9.</text>
</comment>
<dbReference type="EC" id="4.2.1.19" evidence="6"/>
<dbReference type="SUPFAM" id="SSF54211">
    <property type="entry name" value="Ribosomal protein S5 domain 2-like"/>
    <property type="match status" value="2"/>
</dbReference>
<dbReference type="GO" id="GO:0004424">
    <property type="term" value="F:imidazoleglycerol-phosphate dehydratase activity"/>
    <property type="evidence" value="ECO:0007669"/>
    <property type="project" value="UniProtKB-UniRule"/>
</dbReference>
<organism evidence="7 8">
    <name type="scientific">Methylacidimicrobium cyclopophantes</name>
    <dbReference type="NCBI Taxonomy" id="1041766"/>
    <lineage>
        <taxon>Bacteria</taxon>
        <taxon>Pseudomonadati</taxon>
        <taxon>Verrucomicrobiota</taxon>
        <taxon>Methylacidimicrobium</taxon>
    </lineage>
</organism>
<dbReference type="PROSITE" id="PS00954">
    <property type="entry name" value="IGP_DEHYDRATASE_1"/>
    <property type="match status" value="1"/>
</dbReference>
<sequence>MLSRTAIVERSTNETEIFLSLDLDGSGKAVVQTGIPFFDHMLCLFARHGLMDLEVNARGDREVDFHHTVEDVGICLGRALEKALGDKKGIRRYGFALMPMDEALAQVAIDLSGRPFFALRTPNLPPLSLLYAGTFPAQLLEEFFRAFSMHGMLTLHLEIRAARDTHHLLEASFKGVARALAASVEKDERVSEVPSTKGVL</sequence>
<keyword evidence="3 6" id="KW-0028">Amino-acid biosynthesis</keyword>
<evidence type="ECO:0000256" key="6">
    <source>
        <dbReference type="HAMAP-Rule" id="MF_00076"/>
    </source>
</evidence>
<dbReference type="AlphaFoldDB" id="A0A5E6MHD8"/>
<evidence type="ECO:0000256" key="3">
    <source>
        <dbReference type="ARBA" id="ARBA00022605"/>
    </source>
</evidence>
<evidence type="ECO:0000256" key="2">
    <source>
        <dbReference type="ARBA" id="ARBA00016664"/>
    </source>
</evidence>
<dbReference type="GO" id="GO:0005737">
    <property type="term" value="C:cytoplasm"/>
    <property type="evidence" value="ECO:0007669"/>
    <property type="project" value="UniProtKB-SubCell"/>
</dbReference>
<dbReference type="NCBIfam" id="NF002111">
    <property type="entry name" value="PRK00951.2-1"/>
    <property type="match status" value="1"/>
</dbReference>
<dbReference type="Pfam" id="PF00475">
    <property type="entry name" value="IGPD"/>
    <property type="match status" value="1"/>
</dbReference>
<evidence type="ECO:0000256" key="4">
    <source>
        <dbReference type="ARBA" id="ARBA00023102"/>
    </source>
</evidence>
<keyword evidence="5 6" id="KW-0456">Lyase</keyword>
<keyword evidence="8" id="KW-1185">Reference proteome</keyword>
<evidence type="ECO:0000256" key="5">
    <source>
        <dbReference type="ARBA" id="ARBA00023239"/>
    </source>
</evidence>
<dbReference type="OrthoDB" id="9790411at2"/>
<dbReference type="InterPro" id="IPR020568">
    <property type="entry name" value="Ribosomal_Su5_D2-typ_SF"/>
</dbReference>
<dbReference type="Proteomes" id="UP000381693">
    <property type="component" value="Unassembled WGS sequence"/>
</dbReference>
<dbReference type="PANTHER" id="PTHR23133">
    <property type="entry name" value="IMIDAZOLEGLYCEROL-PHOSPHATE DEHYDRATASE HIS7"/>
    <property type="match status" value="1"/>
</dbReference>
<dbReference type="InterPro" id="IPR020565">
    <property type="entry name" value="ImidazoleglycerP_deHydtase_CS"/>
</dbReference>
<dbReference type="HAMAP" id="MF_00076">
    <property type="entry name" value="HisB"/>
    <property type="match status" value="1"/>
</dbReference>
<dbReference type="FunFam" id="3.30.230.40:FF:000001">
    <property type="entry name" value="Imidazoleglycerol-phosphate dehydratase HisB"/>
    <property type="match status" value="1"/>
</dbReference>